<proteinExistence type="predicted"/>
<dbReference type="Gene3D" id="2.40.10.10">
    <property type="entry name" value="Trypsin-like serine proteases"/>
    <property type="match status" value="1"/>
</dbReference>
<accession>A0ABZ0LVU6</accession>
<dbReference type="Proteomes" id="UP001301731">
    <property type="component" value="Chromosome"/>
</dbReference>
<dbReference type="RefSeq" id="WP_318104294.1">
    <property type="nucleotide sequence ID" value="NZ_CP137573.1"/>
</dbReference>
<dbReference type="InterPro" id="IPR007111">
    <property type="entry name" value="NACHT_NTPase"/>
</dbReference>
<protein>
    <submittedName>
        <fullName evidence="2">NACHT domain-containing protein</fullName>
    </submittedName>
</protein>
<dbReference type="EMBL" id="CP137573">
    <property type="protein sequence ID" value="WOX22903.1"/>
    <property type="molecule type" value="Genomic_DNA"/>
</dbReference>
<organism evidence="2 3">
    <name type="scientific">Streptomyces solicathayae</name>
    <dbReference type="NCBI Taxonomy" id="3081768"/>
    <lineage>
        <taxon>Bacteria</taxon>
        <taxon>Bacillati</taxon>
        <taxon>Actinomycetota</taxon>
        <taxon>Actinomycetes</taxon>
        <taxon>Kitasatosporales</taxon>
        <taxon>Streptomycetaceae</taxon>
        <taxon>Streptomyces</taxon>
    </lineage>
</organism>
<sequence length="951" mass="103368">MTAARHVFAVLGPQQGSGVLLTPHLVLTSAHVVGENEYAGVAAIGRAGPLALRVIRSDDELDFALLHSEEPLGPAPVLGALATDRPVPGCEILGFPRIQRYEGQRLDLDQFTGTALPMAGLVRRTLSVELDGPPVTADEHGPSPLAGLSGAPVYADDGLIGIVRAVPRGRGHRRLECVPLSAVLEHPDVRRLLPRDFAPPAPVTRTHPGDRPYEREYADALGVAYRRTKIFGLDELDRRASEWDLDTAYLSLEAAARNRGGAEPVPHRIDELLAARPRVLIRGDAGAGKTTLLWWLAAHAAAGTLGPHLAELNGLVPFVVPLRTLRARDTGFPGLAELPGVAGLVVDAAPGGWAGRVLAAGRGLLLVDGLDEVPQEEREAAHAWLSGLLARYPRTRCVATVRPLAVDPDWLGSENFEELTLLPMRDADIQAFVAAWHAAARLDDVDPAGLDVLERDLALQFSHNPVLADLARTPLLCAVICALHRLREGFLPDTRWALYQSALQLLLGDRDKRRRIDAPDGIRMSVEEHLQLLQRIAAWLVRGGQTEFTRQQALHQLARALPGMPRVAAQGTPTEILTHLLNRSGLLQERADDVFQFAHRTFQDFLAAKEFVEDDLVHEMLQHVRDQQWHDVLLLAAGHCSRRELPFLVEGVLEAGSAVRDRGRKTTLYVLAARCAQHAAWLSEPLHARVRKAVKSVLPPRNATQLPQLAALGPYLLPLLPSPEKTPKDALTMIVSLICEVGGSEAVPYARDFAGSDPTATLAVNWARFPTQLYAREVLSRADLANAVLLVSEPDQLPLLRTLPQARRLYFRGSFDANTLTDALTGRTADTLVIRENGVLGDLGFLRSCGRDLRTLRIDQCPHVQIAALTGLDSLDELHLVDQRLGAGDLEAVAKLSGLAKLYLVPEAADGGLDLTPLHAASRRLHVHAFGVPERRITGRAALGSRLTVHS</sequence>
<gene>
    <name evidence="2" type="ORF">R2D22_16460</name>
</gene>
<evidence type="ECO:0000313" key="2">
    <source>
        <dbReference type="EMBL" id="WOX22903.1"/>
    </source>
</evidence>
<dbReference type="Pfam" id="PF13365">
    <property type="entry name" value="Trypsin_2"/>
    <property type="match status" value="1"/>
</dbReference>
<dbReference type="Pfam" id="PF05729">
    <property type="entry name" value="NACHT"/>
    <property type="match status" value="1"/>
</dbReference>
<dbReference type="InterPro" id="IPR027417">
    <property type="entry name" value="P-loop_NTPase"/>
</dbReference>
<dbReference type="PROSITE" id="PS50837">
    <property type="entry name" value="NACHT"/>
    <property type="match status" value="1"/>
</dbReference>
<dbReference type="SUPFAM" id="SSF52540">
    <property type="entry name" value="P-loop containing nucleoside triphosphate hydrolases"/>
    <property type="match status" value="1"/>
</dbReference>
<feature type="domain" description="NACHT" evidence="1">
    <location>
        <begin position="277"/>
        <end position="613"/>
    </location>
</feature>
<evidence type="ECO:0000313" key="3">
    <source>
        <dbReference type="Proteomes" id="UP001301731"/>
    </source>
</evidence>
<evidence type="ECO:0000259" key="1">
    <source>
        <dbReference type="PROSITE" id="PS50837"/>
    </source>
</evidence>
<dbReference type="PANTHER" id="PTHR46844:SF1">
    <property type="entry name" value="SLR5058 PROTEIN"/>
    <property type="match status" value="1"/>
</dbReference>
<dbReference type="InterPro" id="IPR009003">
    <property type="entry name" value="Peptidase_S1_PA"/>
</dbReference>
<dbReference type="PANTHER" id="PTHR46844">
    <property type="entry name" value="SLR5058 PROTEIN"/>
    <property type="match status" value="1"/>
</dbReference>
<dbReference type="Gene3D" id="3.40.50.300">
    <property type="entry name" value="P-loop containing nucleotide triphosphate hydrolases"/>
    <property type="match status" value="1"/>
</dbReference>
<dbReference type="SUPFAM" id="SSF50494">
    <property type="entry name" value="Trypsin-like serine proteases"/>
    <property type="match status" value="1"/>
</dbReference>
<reference evidence="2 3" key="1">
    <citation type="submission" date="2023-10" db="EMBL/GenBank/DDBJ databases">
        <title>The genome sequence of Streptomyces sp. HUAS YS2.</title>
        <authorList>
            <person name="Mo P."/>
        </authorList>
    </citation>
    <scope>NUCLEOTIDE SEQUENCE [LARGE SCALE GENOMIC DNA]</scope>
    <source>
        <strain evidence="2 3">HUAS YS2</strain>
    </source>
</reference>
<name>A0ABZ0LVU6_9ACTN</name>
<keyword evidence="3" id="KW-1185">Reference proteome</keyword>
<dbReference type="InterPro" id="IPR043504">
    <property type="entry name" value="Peptidase_S1_PA_chymotrypsin"/>
</dbReference>